<keyword evidence="6" id="KW-0805">Transcription regulation</keyword>
<dbReference type="GO" id="GO:0017053">
    <property type="term" value="C:transcription repressor complex"/>
    <property type="evidence" value="ECO:0007669"/>
    <property type="project" value="TreeGrafter"/>
</dbReference>
<dbReference type="InterPro" id="IPR036236">
    <property type="entry name" value="Znf_C2H2_sf"/>
</dbReference>
<keyword evidence="5" id="KW-0862">Zinc</keyword>
<protein>
    <submittedName>
        <fullName evidence="12">Insulinoma-associated protein 2</fullName>
    </submittedName>
</protein>
<feature type="compositionally biased region" description="Basic and acidic residues" evidence="10">
    <location>
        <begin position="112"/>
        <end position="123"/>
    </location>
</feature>
<name>A0AAN8EW96_TRICO</name>
<evidence type="ECO:0000313" key="12">
    <source>
        <dbReference type="EMBL" id="KAK5967252.1"/>
    </source>
</evidence>
<dbReference type="GO" id="GO:0008270">
    <property type="term" value="F:zinc ion binding"/>
    <property type="evidence" value="ECO:0007669"/>
    <property type="project" value="UniProtKB-KW"/>
</dbReference>
<accession>A0AAN8EW96</accession>
<dbReference type="FunFam" id="3.30.160.60:FF:001896">
    <property type="entry name" value="insulinoma-associated protein 1b"/>
    <property type="match status" value="1"/>
</dbReference>
<dbReference type="Gene3D" id="3.30.160.60">
    <property type="entry name" value="Classic Zinc Finger"/>
    <property type="match status" value="1"/>
</dbReference>
<dbReference type="SUPFAM" id="SSF57667">
    <property type="entry name" value="beta-beta-alpha zinc fingers"/>
    <property type="match status" value="1"/>
</dbReference>
<evidence type="ECO:0000256" key="7">
    <source>
        <dbReference type="ARBA" id="ARBA00023163"/>
    </source>
</evidence>
<organism evidence="12 14">
    <name type="scientific">Trichostrongylus colubriformis</name>
    <name type="common">Black scour worm</name>
    <dbReference type="NCBI Taxonomy" id="6319"/>
    <lineage>
        <taxon>Eukaryota</taxon>
        <taxon>Metazoa</taxon>
        <taxon>Ecdysozoa</taxon>
        <taxon>Nematoda</taxon>
        <taxon>Chromadorea</taxon>
        <taxon>Rhabditida</taxon>
        <taxon>Rhabditina</taxon>
        <taxon>Rhabditomorpha</taxon>
        <taxon>Strongyloidea</taxon>
        <taxon>Trichostrongylidae</taxon>
        <taxon>Trichostrongylus</taxon>
    </lineage>
</organism>
<sequence>MSFSDFWVHRLISTTTPSPVPSCSSASSDDISKLSDVPPLLKPEAVKPMTDFGALQMLQLQLMWQPQIMQNFLAMIQTDQEQRQQQQLLQFKEISTSNVAASRKRPSSVVSEGKKTKQRKLGDDTVNASPVSGMFIKDESAVPPAEELQKDADSLDETAAYVEVSEESRKKIEAIENVIGDCVCCLCKVRYDDVFKLAQHRCPRIAHEEYRCPECEKIFSCPANLASHRRWHRPKDQTETFRCISCSSTFNTRKEFKAHSCKESFRSTMPFESLFTSLISAPLAPLKLEMH</sequence>
<dbReference type="GO" id="GO:0005634">
    <property type="term" value="C:nucleus"/>
    <property type="evidence" value="ECO:0007669"/>
    <property type="project" value="UniProtKB-SubCell"/>
</dbReference>
<reference evidence="12 14" key="1">
    <citation type="submission" date="2019-10" db="EMBL/GenBank/DDBJ databases">
        <title>Assembly and Annotation for the nematode Trichostrongylus colubriformis.</title>
        <authorList>
            <person name="Martin J."/>
        </authorList>
    </citation>
    <scope>NUCLEOTIDE SEQUENCE [LARGE SCALE GENOMIC DNA]</scope>
    <source>
        <strain evidence="12">G859</strain>
        <tissue evidence="12">Whole worm</tissue>
    </source>
</reference>
<dbReference type="AlphaFoldDB" id="A0AAN8EW96"/>
<keyword evidence="14" id="KW-1185">Reference proteome</keyword>
<evidence type="ECO:0000256" key="8">
    <source>
        <dbReference type="ARBA" id="ARBA00023242"/>
    </source>
</evidence>
<dbReference type="GO" id="GO:0010564">
    <property type="term" value="P:regulation of cell cycle process"/>
    <property type="evidence" value="ECO:0007669"/>
    <property type="project" value="TreeGrafter"/>
</dbReference>
<dbReference type="EMBL" id="WIXE01022702">
    <property type="protein sequence ID" value="KAK5967252.1"/>
    <property type="molecule type" value="Genomic_DNA"/>
</dbReference>
<dbReference type="PANTHER" id="PTHR15065">
    <property type="entry name" value="INSULINOMA-ASSOCIATED 1"/>
    <property type="match status" value="1"/>
</dbReference>
<evidence type="ECO:0000256" key="1">
    <source>
        <dbReference type="ARBA" id="ARBA00004123"/>
    </source>
</evidence>
<keyword evidence="4 9" id="KW-0863">Zinc-finger</keyword>
<evidence type="ECO:0000313" key="14">
    <source>
        <dbReference type="Proteomes" id="UP001331761"/>
    </source>
</evidence>
<keyword evidence="7" id="KW-0804">Transcription</keyword>
<evidence type="ECO:0000256" key="4">
    <source>
        <dbReference type="ARBA" id="ARBA00022771"/>
    </source>
</evidence>
<dbReference type="InterPro" id="IPR013087">
    <property type="entry name" value="Znf_C2H2_type"/>
</dbReference>
<dbReference type="InterPro" id="IPR042972">
    <property type="entry name" value="INSM1/2"/>
</dbReference>
<evidence type="ECO:0000259" key="11">
    <source>
        <dbReference type="PROSITE" id="PS50157"/>
    </source>
</evidence>
<dbReference type="GO" id="GO:0001227">
    <property type="term" value="F:DNA-binding transcription repressor activity, RNA polymerase II-specific"/>
    <property type="evidence" value="ECO:0007669"/>
    <property type="project" value="TreeGrafter"/>
</dbReference>
<evidence type="ECO:0000313" key="13">
    <source>
        <dbReference type="EMBL" id="KAK5977798.1"/>
    </source>
</evidence>
<evidence type="ECO:0000256" key="3">
    <source>
        <dbReference type="ARBA" id="ARBA00022737"/>
    </source>
</evidence>
<evidence type="ECO:0000256" key="5">
    <source>
        <dbReference type="ARBA" id="ARBA00022833"/>
    </source>
</evidence>
<comment type="subcellular location">
    <subcellularLocation>
        <location evidence="1">Nucleus</location>
    </subcellularLocation>
</comment>
<dbReference type="Proteomes" id="UP001331761">
    <property type="component" value="Unassembled WGS sequence"/>
</dbReference>
<dbReference type="PANTHER" id="PTHR15065:SF4">
    <property type="entry name" value="LD18634P"/>
    <property type="match status" value="1"/>
</dbReference>
<dbReference type="PROSITE" id="PS50157">
    <property type="entry name" value="ZINC_FINGER_C2H2_2"/>
    <property type="match status" value="1"/>
</dbReference>
<keyword evidence="2" id="KW-0479">Metal-binding</keyword>
<keyword evidence="3" id="KW-0677">Repeat</keyword>
<dbReference type="EMBL" id="WIXE01010158">
    <property type="protein sequence ID" value="KAK5977798.1"/>
    <property type="molecule type" value="Genomic_DNA"/>
</dbReference>
<feature type="domain" description="C2H2-type" evidence="11">
    <location>
        <begin position="210"/>
        <end position="237"/>
    </location>
</feature>
<proteinExistence type="predicted"/>
<feature type="region of interest" description="Disordered" evidence="10">
    <location>
        <begin position="99"/>
        <end position="124"/>
    </location>
</feature>
<keyword evidence="8" id="KW-0539">Nucleus</keyword>
<evidence type="ECO:0000256" key="2">
    <source>
        <dbReference type="ARBA" id="ARBA00022723"/>
    </source>
</evidence>
<dbReference type="GO" id="GO:0000978">
    <property type="term" value="F:RNA polymerase II cis-regulatory region sequence-specific DNA binding"/>
    <property type="evidence" value="ECO:0007669"/>
    <property type="project" value="TreeGrafter"/>
</dbReference>
<evidence type="ECO:0000256" key="10">
    <source>
        <dbReference type="SAM" id="MobiDB-lite"/>
    </source>
</evidence>
<comment type="caution">
    <text evidence="12">The sequence shown here is derived from an EMBL/GenBank/DDBJ whole genome shotgun (WGS) entry which is preliminary data.</text>
</comment>
<evidence type="ECO:0000256" key="6">
    <source>
        <dbReference type="ARBA" id="ARBA00023015"/>
    </source>
</evidence>
<evidence type="ECO:0000256" key="9">
    <source>
        <dbReference type="PROSITE-ProRule" id="PRU00042"/>
    </source>
</evidence>
<dbReference type="PROSITE" id="PS00028">
    <property type="entry name" value="ZINC_FINGER_C2H2_1"/>
    <property type="match status" value="1"/>
</dbReference>
<gene>
    <name evidence="13" type="ORF">GCK32_010240</name>
    <name evidence="12" type="ORF">GCK32_011776</name>
</gene>
<dbReference type="GO" id="GO:0030182">
    <property type="term" value="P:neuron differentiation"/>
    <property type="evidence" value="ECO:0007669"/>
    <property type="project" value="TreeGrafter"/>
</dbReference>